<keyword evidence="1 4" id="KW-0808">Transferase</keyword>
<dbReference type="Proteomes" id="UP001595711">
    <property type="component" value="Unassembled WGS sequence"/>
</dbReference>
<dbReference type="PANTHER" id="PTHR43877">
    <property type="entry name" value="AMINOALKYLPHOSPHONATE N-ACETYLTRANSFERASE-RELATED-RELATED"/>
    <property type="match status" value="1"/>
</dbReference>
<dbReference type="InterPro" id="IPR016181">
    <property type="entry name" value="Acyl_CoA_acyltransferase"/>
</dbReference>
<evidence type="ECO:0000259" key="3">
    <source>
        <dbReference type="PROSITE" id="PS51186"/>
    </source>
</evidence>
<proteinExistence type="predicted"/>
<name>A0ABV7VLY4_9PROT</name>
<dbReference type="RefSeq" id="WP_379730096.1">
    <property type="nucleotide sequence ID" value="NZ_JBHRYJ010000009.1"/>
</dbReference>
<evidence type="ECO:0000256" key="1">
    <source>
        <dbReference type="ARBA" id="ARBA00022679"/>
    </source>
</evidence>
<evidence type="ECO:0000313" key="4">
    <source>
        <dbReference type="EMBL" id="MFC3678459.1"/>
    </source>
</evidence>
<evidence type="ECO:0000313" key="5">
    <source>
        <dbReference type="Proteomes" id="UP001595711"/>
    </source>
</evidence>
<feature type="domain" description="N-acetyltransferase" evidence="3">
    <location>
        <begin position="3"/>
        <end position="152"/>
    </location>
</feature>
<keyword evidence="5" id="KW-1185">Reference proteome</keyword>
<reference evidence="5" key="1">
    <citation type="journal article" date="2019" name="Int. J. Syst. Evol. Microbiol.">
        <title>The Global Catalogue of Microorganisms (GCM) 10K type strain sequencing project: providing services to taxonomists for standard genome sequencing and annotation.</title>
        <authorList>
            <consortium name="The Broad Institute Genomics Platform"/>
            <consortium name="The Broad Institute Genome Sequencing Center for Infectious Disease"/>
            <person name="Wu L."/>
            <person name="Ma J."/>
        </authorList>
    </citation>
    <scope>NUCLEOTIDE SEQUENCE [LARGE SCALE GENOMIC DNA]</scope>
    <source>
        <strain evidence="5">KCTC 42182</strain>
    </source>
</reference>
<accession>A0ABV7VLY4</accession>
<evidence type="ECO:0000256" key="2">
    <source>
        <dbReference type="ARBA" id="ARBA00023315"/>
    </source>
</evidence>
<dbReference type="SUPFAM" id="SSF55729">
    <property type="entry name" value="Acyl-CoA N-acyltransferases (Nat)"/>
    <property type="match status" value="1"/>
</dbReference>
<dbReference type="CDD" id="cd04301">
    <property type="entry name" value="NAT_SF"/>
    <property type="match status" value="1"/>
</dbReference>
<organism evidence="4 5">
    <name type="scientific">Ferrovibrio xuzhouensis</name>
    <dbReference type="NCBI Taxonomy" id="1576914"/>
    <lineage>
        <taxon>Bacteria</taxon>
        <taxon>Pseudomonadati</taxon>
        <taxon>Pseudomonadota</taxon>
        <taxon>Alphaproteobacteria</taxon>
        <taxon>Rhodospirillales</taxon>
        <taxon>Rhodospirillaceae</taxon>
        <taxon>Ferrovibrio</taxon>
    </lineage>
</organism>
<protein>
    <submittedName>
        <fullName evidence="4">GNAT family N-acetyltransferase</fullName>
        <ecNumber evidence="4">2.3.-.-</ecNumber>
    </submittedName>
</protein>
<comment type="caution">
    <text evidence="4">The sequence shown here is derived from an EMBL/GenBank/DDBJ whole genome shotgun (WGS) entry which is preliminary data.</text>
</comment>
<dbReference type="PANTHER" id="PTHR43877:SF1">
    <property type="entry name" value="ACETYLTRANSFERASE"/>
    <property type="match status" value="1"/>
</dbReference>
<dbReference type="EC" id="2.3.-.-" evidence="4"/>
<dbReference type="PROSITE" id="PS51186">
    <property type="entry name" value="GNAT"/>
    <property type="match status" value="1"/>
</dbReference>
<sequence>MTLTIRVATRADVPAIVRMLADDILGAGREAYADPLPQAYYDAFAEIEAMTGTEQIVAERDGVIIGSMQLSYIPGISKIGMKRAIIEAVRVDSPLRGSGLGSEMIRWAVARAKDKGCGVVQLTSDKARTDAHRFYEKLGFKGSHLGMKLELK</sequence>
<gene>
    <name evidence="4" type="ORF">ACFOOQ_23130</name>
</gene>
<dbReference type="Gene3D" id="3.40.630.30">
    <property type="match status" value="1"/>
</dbReference>
<keyword evidence="2 4" id="KW-0012">Acyltransferase</keyword>
<dbReference type="EMBL" id="JBHRYJ010000009">
    <property type="protein sequence ID" value="MFC3678459.1"/>
    <property type="molecule type" value="Genomic_DNA"/>
</dbReference>
<dbReference type="Pfam" id="PF00583">
    <property type="entry name" value="Acetyltransf_1"/>
    <property type="match status" value="1"/>
</dbReference>
<dbReference type="GO" id="GO:0016746">
    <property type="term" value="F:acyltransferase activity"/>
    <property type="evidence" value="ECO:0007669"/>
    <property type="project" value="UniProtKB-KW"/>
</dbReference>
<dbReference type="InterPro" id="IPR050832">
    <property type="entry name" value="Bact_Acetyltransf"/>
</dbReference>
<dbReference type="InterPro" id="IPR000182">
    <property type="entry name" value="GNAT_dom"/>
</dbReference>